<protein>
    <recommendedName>
        <fullName evidence="3">HEAT repeat-containing protein 5A</fullName>
    </recommendedName>
</protein>
<dbReference type="GO" id="GO:0008104">
    <property type="term" value="P:intracellular protein localization"/>
    <property type="evidence" value="ECO:0007669"/>
    <property type="project" value="TreeGrafter"/>
</dbReference>
<dbReference type="InterPro" id="IPR046837">
    <property type="entry name" value="Laa1/Sip1/HEATR5-like_HEAT"/>
</dbReference>
<dbReference type="PANTHER" id="PTHR21663">
    <property type="entry name" value="HYPOTHETICAL HEAT DOMAIN-CONTAINING"/>
    <property type="match status" value="1"/>
</dbReference>
<dbReference type="GO" id="GO:0016020">
    <property type="term" value="C:membrane"/>
    <property type="evidence" value="ECO:0007669"/>
    <property type="project" value="TreeGrafter"/>
</dbReference>
<dbReference type="InterPro" id="IPR016024">
    <property type="entry name" value="ARM-type_fold"/>
</dbReference>
<dbReference type="PANTHER" id="PTHR21663:SF0">
    <property type="entry name" value="HEAT REPEAT-CONTAINING PROTEIN 5B"/>
    <property type="match status" value="1"/>
</dbReference>
<accession>A0AAE1CUU9</accession>
<organism evidence="4 5">
    <name type="scientific">Elysia crispata</name>
    <name type="common">lettuce slug</name>
    <dbReference type="NCBI Taxonomy" id="231223"/>
    <lineage>
        <taxon>Eukaryota</taxon>
        <taxon>Metazoa</taxon>
        <taxon>Spiralia</taxon>
        <taxon>Lophotrochozoa</taxon>
        <taxon>Mollusca</taxon>
        <taxon>Gastropoda</taxon>
        <taxon>Heterobranchia</taxon>
        <taxon>Euthyneura</taxon>
        <taxon>Panpulmonata</taxon>
        <taxon>Sacoglossa</taxon>
        <taxon>Placobranchoidea</taxon>
        <taxon>Plakobranchidae</taxon>
        <taxon>Elysia</taxon>
    </lineage>
</organism>
<dbReference type="FunFam" id="1.25.10.10:FF:000098">
    <property type="entry name" value="HEAT repeat-containing protein 5A isoform X2"/>
    <property type="match status" value="1"/>
</dbReference>
<dbReference type="GO" id="GO:0006897">
    <property type="term" value="P:endocytosis"/>
    <property type="evidence" value="ECO:0007669"/>
    <property type="project" value="TreeGrafter"/>
</dbReference>
<comment type="similarity">
    <text evidence="1">Belongs to the HEATR5 family.</text>
</comment>
<evidence type="ECO:0000256" key="2">
    <source>
        <dbReference type="ARBA" id="ARBA00022737"/>
    </source>
</evidence>
<evidence type="ECO:0000256" key="1">
    <source>
        <dbReference type="ARBA" id="ARBA00008304"/>
    </source>
</evidence>
<reference evidence="4" key="1">
    <citation type="journal article" date="2023" name="G3 (Bethesda)">
        <title>A reference genome for the long-term kleptoplast-retaining sea slug Elysia crispata morphotype clarki.</title>
        <authorList>
            <person name="Eastman K.E."/>
            <person name="Pendleton A.L."/>
            <person name="Shaikh M.A."/>
            <person name="Suttiyut T."/>
            <person name="Ogas R."/>
            <person name="Tomko P."/>
            <person name="Gavelis G."/>
            <person name="Widhalm J.R."/>
            <person name="Wisecaver J.H."/>
        </authorList>
    </citation>
    <scope>NUCLEOTIDE SEQUENCE</scope>
    <source>
        <strain evidence="4">ECLA1</strain>
    </source>
</reference>
<sequence length="2131" mass="233453">MRARKPENEKRDNLYKFSSQRVYEFISYVSETASFSPDLAPESFLSLKTLRYNLLRTPKKMELAHSLLLNEEALKRIQESKRPVFVFEWLRFLDKVLAASQKSDIKGSQKHLVQQLTAQITESPGPPTRKLLAKCLASIFSVGDTFDLFETINKCNDIIKSKDDSPSYLPSRLAAIACLGAMYEKLGRMTGRSYEDTVQILIKSLKNAESQGRFEIMQTLEKLVSGLGSAGSNTHKDIYKACRQAMTDRSMAVRQAAAKCMDELVNEASFMSTAELETVASICFRSLDGSNYDARCTIAKLLGNLMATAQSPKQPNSKTKPARLEDVLNILASGFLKGTLGGFLKTSTAGEMIKGSNPVNREIRVGITHAYVELIKCMGGLWLERNISVFLTHVLELVASPRATPSHVDAVYARKCVQFIMRSVIGGMLGEKAQIAAAKEICQVIIKQMNTVGEASVEAADGKGQSQDLTASQHVIVCALHELGCLVLRLGTSASPLVAEPATGIIEPVVSVLIHPSHAARLSASWCLASIAVALPSQLTPLLDRSVERMDKLRSSPEAVAGYSSALAALLGGVYQCPLGIPHSKGKQIFSIAEELLRTASQNSRLSLQRTQSGWLLLGSLMTLGSSVIKNHLPRMLLLWRNAFPRSVRELESEKVRGEAFTWQVTLEGRAGALGAMYSFLLNCRDLVTEDVIRRMLAPLECALVMMSQLASVIKMYGAQLKASAATIRLRLYDVLSLLPPESFDGLYPNLLRELVAEFTLTDNPANTTTSQLRFMCHVDDSVILGSWLQETDHKAIEDQMEPNRKVDRELLQPNSASGSGTLEHDSQSLYLRCPPNEPVPGPLPLGVAVIDSSVKLYGVIFPHVAHKHRYQMLQHFNECIRQAKGPRQQAVQMNIFTAVLCALKSLAELKASPGPDDVKKAAFSLIMDAMSSSNPILRCAAGEALGRMAQVVGDTKFIAEMAQHSFDKLKSARDVVSRTGHSLALGCLHRYVGGMGSNQHLNTSVSILLALAQDFNSPVVQVWAIHALALIADSGGPMFRSYVEPTLSLVLQLLLTVPPAIVDVHQCLGKCLSALITSIGPELQGKSSAVSAARLYCQVCCAVMQAHPDSLVQAEAIACLQQLHMFAPRHLNLSSLVPHLCENLSSSHLLLRRAAVSCLRQLATREACEVSDLSLSIVGKGKETKTNSHIADTGLEGVLFGMLDTETDAQLLSDLRDTIDSLLQSLAIPNLGRWLALLKDVLSASTDATTSDSIVIEEDDNNDDDGEEGDDIGDTFKAAEIEKTHPSVAPRWPTRVFAVECLMTIINSCEGREGQFDLQLAKELKAKTSKGNFLVLFLSDLIRMAFIAATSDSNQLRLVGLSALEEVIRRFAAVPEPEFPGHVILEQYQAQVGAALRPAFSPDTPSDVTAAACEVCSKWIGSGVARDLNDLRRVHQLLVSSLAKLGSVSAKPKAPLYNESASTMEKLAVIRAWAEVYIVAVDREIENKPKNRSKQADEEFDDFYEHSGESLLSLVQPELENLSRHWFNALRDHALLSLPSEYSNQLPSEGGAFYHPDTIDVAITHYRKSWPSILHGLAIWLEGSGFEQASVESADDDSRLSLRNLSSQPANAPANMRARTMNQDRFFLILGISMEALCNSVSRLEEDTVRHCLRALRALLGTPWPRFQLGKDVVLSRELLNVLHRVTLTRDGVDIHSLSLSVVKLVITAAKEYLEVQFKKFKESSQTDIRKDASEKDSLPLGEGGSTGDFPVNTSVVFAALEVCLCAIVRHIPALNPSASTTGFQPPTHLTKMSTETFELIAAVMELMTELLDLCSPSGAVAILPTCLHLITGIMRETCARGAVTSAESIVNMSMKVFAHVCDYNVAERVGETNREDVVAAKRDWARLLQSAICSLIQYAHPGVDQAGMDLGVLVSVLAVFTTHCSKKVAGVPDLLNPTLEIYKEAWDSEVSEVRLKCVEALATILQHEDKTASVPFIHLLAPRIVDHLNSIAASKSSKFNKVLILSEMDCLEKLVAFAEESRRVTMVALYIPILVAFLLDEVSASQVSSESRMISDRSLERLTEIGRLYPEHFRTVMSMSANLKPRLEAAVKLKQKRVNQEKTIANSRTAPQPAKPTITLKMDFSNFKT</sequence>
<dbReference type="FunFam" id="1.25.10.10:FF:000138">
    <property type="entry name" value="Putative HEAT repeat-containing protein 5B"/>
    <property type="match status" value="1"/>
</dbReference>
<comment type="caution">
    <text evidence="4">The sequence shown here is derived from an EMBL/GenBank/DDBJ whole genome shotgun (WGS) entry which is preliminary data.</text>
</comment>
<dbReference type="GO" id="GO:0030139">
    <property type="term" value="C:endocytic vesicle"/>
    <property type="evidence" value="ECO:0007669"/>
    <property type="project" value="TreeGrafter"/>
</dbReference>
<dbReference type="GO" id="GO:0042147">
    <property type="term" value="P:retrograde transport, endosome to Golgi"/>
    <property type="evidence" value="ECO:0007669"/>
    <property type="project" value="TreeGrafter"/>
</dbReference>
<dbReference type="EMBL" id="JAWDGP010006684">
    <property type="protein sequence ID" value="KAK3736897.1"/>
    <property type="molecule type" value="Genomic_DNA"/>
</dbReference>
<dbReference type="GO" id="GO:0005829">
    <property type="term" value="C:cytosol"/>
    <property type="evidence" value="ECO:0007669"/>
    <property type="project" value="GOC"/>
</dbReference>
<dbReference type="GO" id="GO:0005794">
    <property type="term" value="C:Golgi apparatus"/>
    <property type="evidence" value="ECO:0007669"/>
    <property type="project" value="TreeGrafter"/>
</dbReference>
<dbReference type="InterPro" id="IPR040108">
    <property type="entry name" value="Laa1/Sip1/HEATR5"/>
</dbReference>
<proteinExistence type="inferred from homology"/>
<evidence type="ECO:0000313" key="4">
    <source>
        <dbReference type="EMBL" id="KAK3736897.1"/>
    </source>
</evidence>
<evidence type="ECO:0000313" key="5">
    <source>
        <dbReference type="Proteomes" id="UP001283361"/>
    </source>
</evidence>
<dbReference type="Pfam" id="PF25468">
    <property type="entry name" value="HEAT_HEATR5A"/>
    <property type="match status" value="1"/>
</dbReference>
<dbReference type="SUPFAM" id="SSF48371">
    <property type="entry name" value="ARM repeat"/>
    <property type="match status" value="2"/>
</dbReference>
<dbReference type="Gene3D" id="1.25.10.10">
    <property type="entry name" value="Leucine-rich Repeat Variant"/>
    <property type="match status" value="2"/>
</dbReference>
<keyword evidence="5" id="KW-1185">Reference proteome</keyword>
<dbReference type="Proteomes" id="UP001283361">
    <property type="component" value="Unassembled WGS sequence"/>
</dbReference>
<dbReference type="InterPro" id="IPR011989">
    <property type="entry name" value="ARM-like"/>
</dbReference>
<keyword evidence="2" id="KW-0677">Repeat</keyword>
<evidence type="ECO:0000256" key="3">
    <source>
        <dbReference type="ARBA" id="ARBA00070811"/>
    </source>
</evidence>
<dbReference type="Pfam" id="PF20210">
    <property type="entry name" value="Laa1_Sip1_HTR5"/>
    <property type="match status" value="1"/>
</dbReference>
<name>A0AAE1CUU9_9GAST</name>
<gene>
    <name evidence="4" type="ORF">RRG08_000641</name>
</gene>